<dbReference type="Proteomes" id="UP000053257">
    <property type="component" value="Unassembled WGS sequence"/>
</dbReference>
<keyword evidence="3" id="KW-1185">Reference proteome</keyword>
<dbReference type="STRING" id="745531.A0A0C3PVK0"/>
<dbReference type="SUPFAM" id="SSF51556">
    <property type="entry name" value="Metallo-dependent hydrolases"/>
    <property type="match status" value="1"/>
</dbReference>
<dbReference type="GO" id="GO:0016810">
    <property type="term" value="F:hydrolase activity, acting on carbon-nitrogen (but not peptide) bonds"/>
    <property type="evidence" value="ECO:0007669"/>
    <property type="project" value="InterPro"/>
</dbReference>
<dbReference type="Pfam" id="PF01979">
    <property type="entry name" value="Amidohydro_1"/>
    <property type="match status" value="1"/>
</dbReference>
<evidence type="ECO:0000313" key="3">
    <source>
        <dbReference type="Proteomes" id="UP000053257"/>
    </source>
</evidence>
<dbReference type="OrthoDB" id="194468at2759"/>
<dbReference type="EMBL" id="KN840443">
    <property type="protein sequence ID" value="KIP11908.1"/>
    <property type="molecule type" value="Genomic_DNA"/>
</dbReference>
<protein>
    <recommendedName>
        <fullName evidence="1">Amidohydrolase-related domain-containing protein</fullName>
    </recommendedName>
</protein>
<dbReference type="InterPro" id="IPR050287">
    <property type="entry name" value="MTA/SAH_deaminase"/>
</dbReference>
<proteinExistence type="predicted"/>
<dbReference type="SUPFAM" id="SSF51338">
    <property type="entry name" value="Composite domain of metallo-dependent hydrolases"/>
    <property type="match status" value="1"/>
</dbReference>
<accession>A0A0C3PVK0</accession>
<name>A0A0C3PVK0_PHLG1</name>
<dbReference type="Gene3D" id="3.20.20.140">
    <property type="entry name" value="Metal-dependent hydrolases"/>
    <property type="match status" value="1"/>
</dbReference>
<feature type="domain" description="Amidohydrolase-related" evidence="1">
    <location>
        <begin position="56"/>
        <end position="427"/>
    </location>
</feature>
<dbReference type="PANTHER" id="PTHR43794">
    <property type="entry name" value="AMINOHYDROLASE SSNA-RELATED"/>
    <property type="match status" value="1"/>
</dbReference>
<dbReference type="InterPro" id="IPR006680">
    <property type="entry name" value="Amidohydro-rel"/>
</dbReference>
<dbReference type="PANTHER" id="PTHR43794:SF5">
    <property type="entry name" value="CHLOROHYDROLASE FAMILY PROTEIN"/>
    <property type="match status" value="1"/>
</dbReference>
<evidence type="ECO:0000313" key="2">
    <source>
        <dbReference type="EMBL" id="KIP11908.1"/>
    </source>
</evidence>
<dbReference type="AlphaFoldDB" id="A0A0C3PVK0"/>
<reference evidence="2 3" key="1">
    <citation type="journal article" date="2014" name="PLoS Genet.">
        <title>Analysis of the Phlebiopsis gigantea genome, transcriptome and secretome provides insight into its pioneer colonization strategies of wood.</title>
        <authorList>
            <person name="Hori C."/>
            <person name="Ishida T."/>
            <person name="Igarashi K."/>
            <person name="Samejima M."/>
            <person name="Suzuki H."/>
            <person name="Master E."/>
            <person name="Ferreira P."/>
            <person name="Ruiz-Duenas F.J."/>
            <person name="Held B."/>
            <person name="Canessa P."/>
            <person name="Larrondo L.F."/>
            <person name="Schmoll M."/>
            <person name="Druzhinina I.S."/>
            <person name="Kubicek C.P."/>
            <person name="Gaskell J.A."/>
            <person name="Kersten P."/>
            <person name="St John F."/>
            <person name="Glasner J."/>
            <person name="Sabat G."/>
            <person name="Splinter BonDurant S."/>
            <person name="Syed K."/>
            <person name="Yadav J."/>
            <person name="Mgbeahuruike A.C."/>
            <person name="Kovalchuk A."/>
            <person name="Asiegbu F.O."/>
            <person name="Lackner G."/>
            <person name="Hoffmeister D."/>
            <person name="Rencoret J."/>
            <person name="Gutierrez A."/>
            <person name="Sun H."/>
            <person name="Lindquist E."/>
            <person name="Barry K."/>
            <person name="Riley R."/>
            <person name="Grigoriev I.V."/>
            <person name="Henrissat B."/>
            <person name="Kues U."/>
            <person name="Berka R.M."/>
            <person name="Martinez A.T."/>
            <person name="Covert S.F."/>
            <person name="Blanchette R.A."/>
            <person name="Cullen D."/>
        </authorList>
    </citation>
    <scope>NUCLEOTIDE SEQUENCE [LARGE SCALE GENOMIC DNA]</scope>
    <source>
        <strain evidence="2 3">11061_1 CR5-6</strain>
    </source>
</reference>
<dbReference type="InterPro" id="IPR032466">
    <property type="entry name" value="Metal_Hydrolase"/>
</dbReference>
<dbReference type="HOGENOM" id="CLU_012358_2_3_1"/>
<gene>
    <name evidence="2" type="ORF">PHLGIDRAFT_114220</name>
</gene>
<dbReference type="InterPro" id="IPR011059">
    <property type="entry name" value="Metal-dep_hydrolase_composite"/>
</dbReference>
<sequence>MTSYLLKGGIVATYTKDNEARAFKADVLVEKSVITQVGEGLTVPNSAEIIDCTNKWITPGFVDTHRHVWMTVMRASQCDWLLTEYLLKNSWSIQANITAEQVRIGQLAGCLEALHSGVTTILDHFHAANTPEHADASLDATLQSGARVIWSPSRMSPTTQYLPNLAFDTEAETYKWQMEKLREWGKNGGRLSEDGRVTLGLAYDIGDVGDAEAHKTVIDFARSIPVAVITAHVVKGPRILAYHERGLLGPDVVLSHCTELADHPDLDDEMWAAMKETGTAVASTPEDEMGMAHGNPVAFEAVERGVKCGLGADCLSINSGDIFTQMRFALQFHRARQHEHIHKNKLPPPAHNKFNSQDAFRLGTLGGAEALNLSHLIGTVEVGKKADLLIFDALSANLAGALDPFQGVVFHASNADIEIVLVNGEIVKRNGVLTKVPWGPVALNLRKEAEEIRRLWPVEKLEKLWVEYHGLKGGNLDWVE</sequence>
<evidence type="ECO:0000259" key="1">
    <source>
        <dbReference type="Pfam" id="PF01979"/>
    </source>
</evidence>
<dbReference type="Gene3D" id="2.30.40.10">
    <property type="entry name" value="Urease, subunit C, domain 1"/>
    <property type="match status" value="1"/>
</dbReference>
<organism evidence="2 3">
    <name type="scientific">Phlebiopsis gigantea (strain 11061_1 CR5-6)</name>
    <name type="common">White-rot fungus</name>
    <name type="synonym">Peniophora gigantea</name>
    <dbReference type="NCBI Taxonomy" id="745531"/>
    <lineage>
        <taxon>Eukaryota</taxon>
        <taxon>Fungi</taxon>
        <taxon>Dikarya</taxon>
        <taxon>Basidiomycota</taxon>
        <taxon>Agaricomycotina</taxon>
        <taxon>Agaricomycetes</taxon>
        <taxon>Polyporales</taxon>
        <taxon>Phanerochaetaceae</taxon>
        <taxon>Phlebiopsis</taxon>
    </lineage>
</organism>